<evidence type="ECO:0000256" key="2">
    <source>
        <dbReference type="SAM" id="MobiDB-lite"/>
    </source>
</evidence>
<dbReference type="Gene3D" id="2.60.120.260">
    <property type="entry name" value="Galactose-binding domain-like"/>
    <property type="match status" value="1"/>
</dbReference>
<organism evidence="4 5">
    <name type="scientific">Trichoderma harzianum</name>
    <name type="common">Hypocrea lixii</name>
    <dbReference type="NCBI Taxonomy" id="5544"/>
    <lineage>
        <taxon>Eukaryota</taxon>
        <taxon>Fungi</taxon>
        <taxon>Dikarya</taxon>
        <taxon>Ascomycota</taxon>
        <taxon>Pezizomycotina</taxon>
        <taxon>Sordariomycetes</taxon>
        <taxon>Hypocreomycetidae</taxon>
        <taxon>Hypocreales</taxon>
        <taxon>Hypocreaceae</taxon>
        <taxon>Trichoderma</taxon>
    </lineage>
</organism>
<dbReference type="EMBL" id="JOKZ01000253">
    <property type="protein sequence ID" value="KKP00426.1"/>
    <property type="molecule type" value="Genomic_DNA"/>
</dbReference>
<dbReference type="InterPro" id="IPR000383">
    <property type="entry name" value="Xaa-Pro-like_dom"/>
</dbReference>
<name>A0A0F9X5D9_TRIHA</name>
<dbReference type="Proteomes" id="UP000034112">
    <property type="component" value="Unassembled WGS sequence"/>
</dbReference>
<feature type="region of interest" description="Disordered" evidence="2">
    <location>
        <begin position="376"/>
        <end position="396"/>
    </location>
</feature>
<dbReference type="Pfam" id="PF08530">
    <property type="entry name" value="PepX_C"/>
    <property type="match status" value="1"/>
</dbReference>
<dbReference type="Gene3D" id="3.40.50.1820">
    <property type="entry name" value="alpha/beta hydrolase"/>
    <property type="match status" value="1"/>
</dbReference>
<proteinExistence type="predicted"/>
<comment type="caution">
    <text evidence="4">The sequence shown here is derived from an EMBL/GenBank/DDBJ whole genome shotgun (WGS) entry which is preliminary data.</text>
</comment>
<reference evidence="5" key="1">
    <citation type="journal article" date="2015" name="Genome Announc.">
        <title>Draft whole-genome sequence of the biocontrol agent Trichoderma harzianum T6776.</title>
        <authorList>
            <person name="Baroncelli R."/>
            <person name="Piaggeschi G."/>
            <person name="Fiorini L."/>
            <person name="Bertolini E."/>
            <person name="Zapparata A."/>
            <person name="Pe M.E."/>
            <person name="Sarrocco S."/>
            <person name="Vannacci G."/>
        </authorList>
    </citation>
    <scope>NUCLEOTIDE SEQUENCE [LARGE SCALE GENOMIC DNA]</scope>
    <source>
        <strain evidence="5">T6776</strain>
    </source>
</reference>
<evidence type="ECO:0000256" key="1">
    <source>
        <dbReference type="ARBA" id="ARBA00022801"/>
    </source>
</evidence>
<dbReference type="Pfam" id="PF02129">
    <property type="entry name" value="Peptidase_S15"/>
    <property type="match status" value="1"/>
</dbReference>
<protein>
    <recommendedName>
        <fullName evidence="3">Xaa-Pro dipeptidyl-peptidase C-terminal domain-containing protein</fullName>
    </recommendedName>
</protein>
<dbReference type="InterPro" id="IPR005674">
    <property type="entry name" value="CocE/Ser_esterase"/>
</dbReference>
<dbReference type="Gene3D" id="1.10.3020.10">
    <property type="entry name" value="alpha-amino acid ester hydrolase ( Helical cap domain)"/>
    <property type="match status" value="1"/>
</dbReference>
<dbReference type="SUPFAM" id="SSF53474">
    <property type="entry name" value="alpha/beta-Hydrolases"/>
    <property type="match status" value="1"/>
</dbReference>
<evidence type="ECO:0000259" key="3">
    <source>
        <dbReference type="SMART" id="SM00939"/>
    </source>
</evidence>
<dbReference type="OrthoDB" id="416441at2759"/>
<accession>A0A0F9X5D9</accession>
<sequence length="561" mass="61905">MAPTSKTNRGYLLAAIDWFVGWKQGLPRESCSWCVEPVRIPMRDGIELSGDLYEPVGLPKGTSSSGPLFLFTPYGRGLLTSLSSGHAFAARGYHVLIVSMRGTFGSDGTCIPGEDEANDAADVVTWMRLQSWYPGRFGTIGASFCGWAQWSLLRDPPKDCVASAISVGPHDFWDWHWGSGAFRLERVTWSNLLTHQEDPALIPALMRLGSIKRSADTALESLPVRDGMATLLGQGESSALEAIMRPSPDDAYWQNKRQHEAIERVSVDMPILLTSGWFDTFTQQTLKQYQRLQQRGCQVELIIGPWDHGEAGQVKVGGDVFRFIERTVGGKQPESDTPKLPQARVFISGSDEWKNMTVWPPKSSPLVMYLDEDKGISDQPPPKTASSTSFTFDPANPTPGRGGPLLFPISGRIDDSFYAARTDVLTFTSRPIEDDNGLLILGVPSVHLMHSSDTGHADLWIRLSEVDLSGVSHNITEEYHAIDPKRNPESPVTVELRDCAHRFLKGTRIRVTIAGGSWPIYARNLGTGENRMTSVEMRPTKHIIQLAAGQSRLILPIPLQG</sequence>
<dbReference type="InterPro" id="IPR008979">
    <property type="entry name" value="Galactose-bd-like_sf"/>
</dbReference>
<gene>
    <name evidence="4" type="ORF">THAR02_07456</name>
</gene>
<dbReference type="GO" id="GO:0008239">
    <property type="term" value="F:dipeptidyl-peptidase activity"/>
    <property type="evidence" value="ECO:0007669"/>
    <property type="project" value="InterPro"/>
</dbReference>
<feature type="domain" description="Xaa-Pro dipeptidyl-peptidase C-terminal" evidence="3">
    <location>
        <begin position="321"/>
        <end position="554"/>
    </location>
</feature>
<dbReference type="InterPro" id="IPR013736">
    <property type="entry name" value="Xaa-Pro_dipept_C"/>
</dbReference>
<dbReference type="SUPFAM" id="SSF49785">
    <property type="entry name" value="Galactose-binding domain-like"/>
    <property type="match status" value="1"/>
</dbReference>
<keyword evidence="1" id="KW-0378">Hydrolase</keyword>
<dbReference type="SMART" id="SM00939">
    <property type="entry name" value="PepX_C"/>
    <property type="match status" value="1"/>
</dbReference>
<evidence type="ECO:0000313" key="4">
    <source>
        <dbReference type="EMBL" id="KKP00426.1"/>
    </source>
</evidence>
<dbReference type="InterPro" id="IPR029058">
    <property type="entry name" value="AB_hydrolase_fold"/>
</dbReference>
<dbReference type="AlphaFoldDB" id="A0A0F9X5D9"/>
<evidence type="ECO:0000313" key="5">
    <source>
        <dbReference type="Proteomes" id="UP000034112"/>
    </source>
</evidence>
<dbReference type="NCBIfam" id="TIGR00976">
    <property type="entry name" value="CocE_NonD"/>
    <property type="match status" value="1"/>
</dbReference>
<dbReference type="OMA" id="DVRGRWM"/>